<feature type="region of interest" description="Disordered" evidence="13">
    <location>
        <begin position="381"/>
        <end position="493"/>
    </location>
</feature>
<keyword evidence="7" id="KW-0862">Zinc</keyword>
<dbReference type="CTD" id="9640"/>
<evidence type="ECO:0000256" key="9">
    <source>
        <dbReference type="ARBA" id="ARBA00023125"/>
    </source>
</evidence>
<protein>
    <recommendedName>
        <fullName evidence="14">C2H2-type domain-containing protein</fullName>
    </recommendedName>
</protein>
<reference evidence="15" key="3">
    <citation type="submission" date="2025-09" db="UniProtKB">
        <authorList>
            <consortium name="Ensembl"/>
        </authorList>
    </citation>
    <scope>IDENTIFICATION</scope>
</reference>
<evidence type="ECO:0000256" key="11">
    <source>
        <dbReference type="ARBA" id="ARBA00023242"/>
    </source>
</evidence>
<accession>A0A672I1J7</accession>
<evidence type="ECO:0000256" key="13">
    <source>
        <dbReference type="SAM" id="MobiDB-lite"/>
    </source>
</evidence>
<keyword evidence="11" id="KW-0539">Nucleus</keyword>
<feature type="compositionally biased region" description="Polar residues" evidence="13">
    <location>
        <begin position="415"/>
        <end position="430"/>
    </location>
</feature>
<dbReference type="Gene3D" id="3.30.160.60">
    <property type="entry name" value="Classic Zinc Finger"/>
    <property type="match status" value="4"/>
</dbReference>
<evidence type="ECO:0000256" key="8">
    <source>
        <dbReference type="ARBA" id="ARBA00023015"/>
    </source>
</evidence>
<dbReference type="GO" id="GO:0008270">
    <property type="term" value="F:zinc ion binding"/>
    <property type="evidence" value="ECO:0007669"/>
    <property type="project" value="UniProtKB-KW"/>
</dbReference>
<feature type="region of interest" description="Disordered" evidence="13">
    <location>
        <begin position="20"/>
        <end position="40"/>
    </location>
</feature>
<dbReference type="InterPro" id="IPR045914">
    <property type="entry name" value="Zn532-like"/>
</dbReference>
<feature type="compositionally biased region" description="Low complexity" evidence="13">
    <location>
        <begin position="399"/>
        <end position="414"/>
    </location>
</feature>
<dbReference type="SUPFAM" id="SSF57667">
    <property type="entry name" value="beta-beta-alpha zinc fingers"/>
    <property type="match status" value="2"/>
</dbReference>
<evidence type="ECO:0000256" key="4">
    <source>
        <dbReference type="ARBA" id="ARBA00022723"/>
    </source>
</evidence>
<dbReference type="RefSeq" id="XP_029951861.1">
    <property type="nucleotide sequence ID" value="XM_030096001.1"/>
</dbReference>
<feature type="compositionally biased region" description="Basic and acidic residues" evidence="13">
    <location>
        <begin position="1177"/>
        <end position="1198"/>
    </location>
</feature>
<feature type="compositionally biased region" description="Basic and acidic residues" evidence="13">
    <location>
        <begin position="125"/>
        <end position="137"/>
    </location>
</feature>
<dbReference type="SMART" id="SM00355">
    <property type="entry name" value="ZnF_C2H2"/>
    <property type="match status" value="13"/>
</dbReference>
<dbReference type="Ensembl" id="ENSSFAT00005036851.1">
    <property type="protein sequence ID" value="ENSSFAP00005035511.1"/>
    <property type="gene ID" value="ENSSFAG00005017982.1"/>
</dbReference>
<feature type="region of interest" description="Disordered" evidence="13">
    <location>
        <begin position="1089"/>
        <end position="1113"/>
    </location>
</feature>
<dbReference type="InterPro" id="IPR041697">
    <property type="entry name" value="Znf-C2H2_11"/>
</dbReference>
<organism evidence="15 16">
    <name type="scientific">Salarias fasciatus</name>
    <name type="common">Jewelled blenny</name>
    <name type="synonym">Blennius fasciatus</name>
    <dbReference type="NCBI Taxonomy" id="181472"/>
    <lineage>
        <taxon>Eukaryota</taxon>
        <taxon>Metazoa</taxon>
        <taxon>Chordata</taxon>
        <taxon>Craniata</taxon>
        <taxon>Vertebrata</taxon>
        <taxon>Euteleostomi</taxon>
        <taxon>Actinopterygii</taxon>
        <taxon>Neopterygii</taxon>
        <taxon>Teleostei</taxon>
        <taxon>Neoteleostei</taxon>
        <taxon>Acanthomorphata</taxon>
        <taxon>Ovalentaria</taxon>
        <taxon>Blenniimorphae</taxon>
        <taxon>Blenniiformes</taxon>
        <taxon>Blennioidei</taxon>
        <taxon>Blenniidae</taxon>
        <taxon>Salariinae</taxon>
        <taxon>Salarias</taxon>
    </lineage>
</organism>
<dbReference type="PANTHER" id="PTHR47222:SF1">
    <property type="entry name" value="ZINC FINGER PROTEIN 592"/>
    <property type="match status" value="1"/>
</dbReference>
<feature type="compositionally biased region" description="Polar residues" evidence="13">
    <location>
        <begin position="99"/>
        <end position="124"/>
    </location>
</feature>
<feature type="compositionally biased region" description="Polar residues" evidence="13">
    <location>
        <begin position="238"/>
        <end position="271"/>
    </location>
</feature>
<feature type="compositionally biased region" description="Polar residues" evidence="13">
    <location>
        <begin position="297"/>
        <end position="308"/>
    </location>
</feature>
<feature type="domain" description="C2H2-type" evidence="14">
    <location>
        <begin position="1006"/>
        <end position="1034"/>
    </location>
</feature>
<keyword evidence="4" id="KW-0479">Metal-binding</keyword>
<dbReference type="GO" id="GO:0005634">
    <property type="term" value="C:nucleus"/>
    <property type="evidence" value="ECO:0007669"/>
    <property type="project" value="UniProtKB-SubCell"/>
</dbReference>
<feature type="domain" description="C2H2-type" evidence="14">
    <location>
        <begin position="895"/>
        <end position="920"/>
    </location>
</feature>
<evidence type="ECO:0000256" key="5">
    <source>
        <dbReference type="ARBA" id="ARBA00022737"/>
    </source>
</evidence>
<feature type="compositionally biased region" description="Basic and acidic residues" evidence="13">
    <location>
        <begin position="25"/>
        <end position="40"/>
    </location>
</feature>
<evidence type="ECO:0000256" key="12">
    <source>
        <dbReference type="PROSITE-ProRule" id="PRU00042"/>
    </source>
</evidence>
<dbReference type="PROSITE" id="PS50157">
    <property type="entry name" value="ZINC_FINGER_C2H2_2"/>
    <property type="match status" value="6"/>
</dbReference>
<dbReference type="Pfam" id="PF00096">
    <property type="entry name" value="zf-C2H2"/>
    <property type="match status" value="2"/>
</dbReference>
<feature type="domain" description="C2H2-type" evidence="14">
    <location>
        <begin position="744"/>
        <end position="771"/>
    </location>
</feature>
<keyword evidence="6 12" id="KW-0863">Zinc-finger</keyword>
<keyword evidence="9" id="KW-0238">DNA-binding</keyword>
<keyword evidence="16" id="KW-1185">Reference proteome</keyword>
<dbReference type="InterPro" id="IPR036236">
    <property type="entry name" value="Znf_C2H2_sf"/>
</dbReference>
<feature type="region of interest" description="Disordered" evidence="13">
    <location>
        <begin position="80"/>
        <end position="137"/>
    </location>
</feature>
<reference evidence="15" key="1">
    <citation type="submission" date="2019-06" db="EMBL/GenBank/DDBJ databases">
        <authorList>
            <consortium name="Wellcome Sanger Institute Data Sharing"/>
        </authorList>
    </citation>
    <scope>NUCLEOTIDE SEQUENCE [LARGE SCALE GENOMIC DNA]</scope>
</reference>
<comment type="similarity">
    <text evidence="3">Belongs to the krueppel C2H2-type zinc-finger protein family.</text>
</comment>
<evidence type="ECO:0000259" key="14">
    <source>
        <dbReference type="PROSITE" id="PS50157"/>
    </source>
</evidence>
<feature type="compositionally biased region" description="Basic and acidic residues" evidence="13">
    <location>
        <begin position="954"/>
        <end position="969"/>
    </location>
</feature>
<dbReference type="Pfam" id="PF16622">
    <property type="entry name" value="zf-C2H2_11"/>
    <property type="match status" value="1"/>
</dbReference>
<dbReference type="GO" id="GO:0003677">
    <property type="term" value="F:DNA binding"/>
    <property type="evidence" value="ECO:0007669"/>
    <property type="project" value="UniProtKB-KW"/>
</dbReference>
<keyword evidence="5" id="KW-0677">Repeat</keyword>
<feature type="region of interest" description="Disordered" evidence="13">
    <location>
        <begin position="1177"/>
        <end position="1246"/>
    </location>
</feature>
<evidence type="ECO:0000256" key="7">
    <source>
        <dbReference type="ARBA" id="ARBA00022833"/>
    </source>
</evidence>
<comment type="subcellular location">
    <subcellularLocation>
        <location evidence="2">Nucleus</location>
    </subcellularLocation>
</comment>
<dbReference type="AlphaFoldDB" id="A0A672I1J7"/>
<dbReference type="OrthoDB" id="8856548at2759"/>
<feature type="domain" description="C2H2-type" evidence="14">
    <location>
        <begin position="976"/>
        <end position="1004"/>
    </location>
</feature>
<proteinExistence type="inferred from homology"/>
<feature type="compositionally biased region" description="Low complexity" evidence="13">
    <location>
        <begin position="313"/>
        <end position="326"/>
    </location>
</feature>
<dbReference type="PROSITE" id="PS00028">
    <property type="entry name" value="ZINC_FINGER_C2H2_1"/>
    <property type="match status" value="6"/>
</dbReference>
<dbReference type="PANTHER" id="PTHR47222">
    <property type="entry name" value="ZINC FINGER PROTEIN 532-RELATED"/>
    <property type="match status" value="1"/>
</dbReference>
<dbReference type="OMA" id="SVKKYPC"/>
<keyword evidence="8" id="KW-0805">Transcription regulation</keyword>
<dbReference type="Proteomes" id="UP000472267">
    <property type="component" value="Chromosome 7"/>
</dbReference>
<name>A0A672I1J7_SALFA</name>
<evidence type="ECO:0000256" key="10">
    <source>
        <dbReference type="ARBA" id="ARBA00023163"/>
    </source>
</evidence>
<evidence type="ECO:0000256" key="2">
    <source>
        <dbReference type="ARBA" id="ARBA00004123"/>
    </source>
</evidence>
<feature type="region of interest" description="Disordered" evidence="13">
    <location>
        <begin position="204"/>
        <end position="274"/>
    </location>
</feature>
<keyword evidence="10" id="KW-0804">Transcription</keyword>
<comment type="function">
    <text evidence="1">May be involved in transcriptional regulation.</text>
</comment>
<gene>
    <name evidence="15" type="primary">znf592</name>
</gene>
<feature type="domain" description="C2H2-type" evidence="14">
    <location>
        <begin position="1149"/>
        <end position="1177"/>
    </location>
</feature>
<evidence type="ECO:0000256" key="1">
    <source>
        <dbReference type="ARBA" id="ARBA00003767"/>
    </source>
</evidence>
<sequence>MGDMKTPDFDDLLAAFDIPDATGLDAKEPIQGSHEEAESQLKHPGMCLGDSLLSSQAVTTADIPAVSVIVKNTSRQESLESFGDRLHSGPPLQNGFRGQETSVDSTNTTDPNFSASFVSSLNGESSRELPGEAPIQHKPDGAPVFSRSVSHFSPVSSPECEDTRCDTDEIQPMQGRLCFSEASGFVEPSVPDNQKKMDLSVFDDSTKDSFVPNDVQKSRAESTRSDVSDSYKSEKSVTVHSALTPPGENQRSVDTNCNSGTTVDASTSVSHAKSHTSKFSSCLEALVALNARKDPSDPTSVRESSAVQSDCIKPSPKVPLSPRSPRSPLEVVKRMMKPPDSPVSIYSDSSGKASPAVASGSPPVIPRVRIKTIKTTSGRIKRMATSVVPDSETDEVHSAYESSPSQSIISEDSYWTVSPHHSQTAETNVGKQAKGNPSGASAPKVFHRKSEDKPRRTGGKQSSAVLNRTGAAKRTVSNQVKKPKRVSASAGQTTSTNFLPKAMHLASLNLVPHSVAASVAARSTSHQHSQPTLSSTVYSTVPLVHQVKTAAAHPHTPVQNTGAGTLNRLLHQTNPVPPYVPNLTPPSESNISLPPHGYRCLECGDSFAVERSLSFHYNRRSVHIEVRCAHCAKTMVFFNKCALWAHAREHKNNGKMMQCTHLRMNPISEGQMFVPMSADPVNAGSFTSLPPLPLPSSHSEAVLPLYQDGVHRHPRGCPECNQQLPDLKAFAGHFQRLSGDVEKLVCEMCSMLLPNKCSFRAHQRLHAHKSPYCCPECGALSRSADIQKHVKENCLHYARKAWYKCLHCDTVFKTIQSQKSHAEEKHCEAVHKCTGCTAIFKTFDGCDEHMKNRHPVTTVTSKSVLQCSCGKVFKKKQALHDHFNQSIHKRLSCVFKCPECNSVFSQKLLLMQHFKTVHAGIITMEMEKNREVDAAEQDQDSHPAQQQKSHSLAKRTESPRKKPERDKGPHVKLTCWTCGECLQKFPDRDSFVAHMKANHRKSVKRFSCHYCEKAFKTATIMKRHIRTEHSGNKRTYTCWYCTDNKKTFRKSVTLKNHISLMHGIKNPDLGQMPKSSIQECKKAFGKGFKSAGPAAGPQTEGPEHAGGLGASPSKRLKTQFRCSKCGFVTDDGAQFQQHIPQHKTDENTPQCLHCGLCFTSVLSLNRHLFIVHKVRDPADSEAGKEQRQQQQVDVREQEQDNQPVRSAEGDAVNDGLAARSESEPSQEEPQSPHCAKNTDCNSKLRC</sequence>
<dbReference type="InterPro" id="IPR013087">
    <property type="entry name" value="Znf_C2H2_type"/>
</dbReference>
<evidence type="ECO:0000313" key="15">
    <source>
        <dbReference type="Ensembl" id="ENSSFAP00005035511.1"/>
    </source>
</evidence>
<feature type="compositionally biased region" description="Basic and acidic residues" evidence="13">
    <location>
        <begin position="216"/>
        <end position="237"/>
    </location>
</feature>
<feature type="region of interest" description="Disordered" evidence="13">
    <location>
        <begin position="931"/>
        <end position="969"/>
    </location>
</feature>
<reference evidence="15" key="2">
    <citation type="submission" date="2025-08" db="UniProtKB">
        <authorList>
            <consortium name="Ensembl"/>
        </authorList>
    </citation>
    <scope>IDENTIFICATION</scope>
</reference>
<feature type="domain" description="C2H2-type" evidence="14">
    <location>
        <begin position="598"/>
        <end position="628"/>
    </location>
</feature>
<evidence type="ECO:0000313" key="16">
    <source>
        <dbReference type="Proteomes" id="UP000472267"/>
    </source>
</evidence>
<dbReference type="Pfam" id="PF25412">
    <property type="entry name" value="zf-C2H2_ZNF592"/>
    <property type="match status" value="1"/>
</dbReference>
<feature type="region of interest" description="Disordered" evidence="13">
    <location>
        <begin position="293"/>
        <end position="326"/>
    </location>
</feature>
<dbReference type="GeneID" id="115391686"/>
<dbReference type="InParanoid" id="A0A672I1J7"/>
<evidence type="ECO:0000256" key="6">
    <source>
        <dbReference type="ARBA" id="ARBA00022771"/>
    </source>
</evidence>
<evidence type="ECO:0000256" key="3">
    <source>
        <dbReference type="ARBA" id="ARBA00006991"/>
    </source>
</evidence>
<dbReference type="InterPro" id="IPR057356">
    <property type="entry name" value="Znf-C2H2_ZNF592"/>
</dbReference>